<gene>
    <name evidence="5" type="ORF">G9H71_22445</name>
</gene>
<dbReference type="Proteomes" id="UP000800981">
    <property type="component" value="Unassembled WGS sequence"/>
</dbReference>
<organism evidence="5 6">
    <name type="scientific">Motilibacter deserti</name>
    <dbReference type="NCBI Taxonomy" id="2714956"/>
    <lineage>
        <taxon>Bacteria</taxon>
        <taxon>Bacillati</taxon>
        <taxon>Actinomycetota</taxon>
        <taxon>Actinomycetes</taxon>
        <taxon>Motilibacterales</taxon>
        <taxon>Motilibacteraceae</taxon>
        <taxon>Motilibacter</taxon>
    </lineage>
</organism>
<dbReference type="PANTHER" id="PTHR33204">
    <property type="entry name" value="TRANSCRIPTIONAL REGULATOR, MARR FAMILY"/>
    <property type="match status" value="1"/>
</dbReference>
<name>A0ABX0H014_9ACTN</name>
<dbReference type="InterPro" id="IPR002577">
    <property type="entry name" value="HTH_HxlR"/>
</dbReference>
<dbReference type="SUPFAM" id="SSF46785">
    <property type="entry name" value="Winged helix' DNA-binding domain"/>
    <property type="match status" value="1"/>
</dbReference>
<evidence type="ECO:0000256" key="1">
    <source>
        <dbReference type="ARBA" id="ARBA00023015"/>
    </source>
</evidence>
<dbReference type="EMBL" id="JAANNP010000207">
    <property type="protein sequence ID" value="NHC16549.1"/>
    <property type="molecule type" value="Genomic_DNA"/>
</dbReference>
<dbReference type="PROSITE" id="PS51118">
    <property type="entry name" value="HTH_HXLR"/>
    <property type="match status" value="1"/>
</dbReference>
<feature type="domain" description="HTH hxlR-type" evidence="4">
    <location>
        <begin position="23"/>
        <end position="121"/>
    </location>
</feature>
<keyword evidence="6" id="KW-1185">Reference proteome</keyword>
<dbReference type="PANTHER" id="PTHR33204:SF37">
    <property type="entry name" value="HTH-TYPE TRANSCRIPTIONAL REGULATOR YODB"/>
    <property type="match status" value="1"/>
</dbReference>
<evidence type="ECO:0000256" key="2">
    <source>
        <dbReference type="ARBA" id="ARBA00023125"/>
    </source>
</evidence>
<evidence type="ECO:0000259" key="4">
    <source>
        <dbReference type="PROSITE" id="PS51118"/>
    </source>
</evidence>
<keyword evidence="2" id="KW-0238">DNA-binding</keyword>
<comment type="caution">
    <text evidence="5">The sequence shown here is derived from an EMBL/GenBank/DDBJ whole genome shotgun (WGS) entry which is preliminary data.</text>
</comment>
<reference evidence="5 6" key="1">
    <citation type="submission" date="2020-03" db="EMBL/GenBank/DDBJ databases">
        <title>Two novel Motilibacter sp.</title>
        <authorList>
            <person name="Liu S."/>
        </authorList>
    </citation>
    <scope>NUCLEOTIDE SEQUENCE [LARGE SCALE GENOMIC DNA]</scope>
    <source>
        <strain evidence="5 6">E257</strain>
    </source>
</reference>
<dbReference type="Pfam" id="PF01638">
    <property type="entry name" value="HxlR"/>
    <property type="match status" value="1"/>
</dbReference>
<keyword evidence="1" id="KW-0805">Transcription regulation</keyword>
<evidence type="ECO:0000256" key="3">
    <source>
        <dbReference type="ARBA" id="ARBA00023163"/>
    </source>
</evidence>
<evidence type="ECO:0000313" key="6">
    <source>
        <dbReference type="Proteomes" id="UP000800981"/>
    </source>
</evidence>
<dbReference type="RefSeq" id="WP_166284970.1">
    <property type="nucleotide sequence ID" value="NZ_JAANNP010000207.1"/>
</dbReference>
<dbReference type="Gene3D" id="1.10.10.10">
    <property type="entry name" value="Winged helix-like DNA-binding domain superfamily/Winged helix DNA-binding domain"/>
    <property type="match status" value="1"/>
</dbReference>
<keyword evidence="3" id="KW-0804">Transcription</keyword>
<dbReference type="InterPro" id="IPR036388">
    <property type="entry name" value="WH-like_DNA-bd_sf"/>
</dbReference>
<dbReference type="InterPro" id="IPR036390">
    <property type="entry name" value="WH_DNA-bd_sf"/>
</dbReference>
<evidence type="ECO:0000313" key="5">
    <source>
        <dbReference type="EMBL" id="NHC16549.1"/>
    </source>
</evidence>
<proteinExistence type="predicted"/>
<sequence length="131" mass="14175">MSACDTDPGPSQELVADVFARGCTSRATLEDIGSKWAQLALLALGEGGYRFNALRRRVEGVSEKMLSQTLQTLERDGLVTRDVVSAIPPRVEYALTPLGEQVAGRLRELADLLERSVPQVTAARAAYDSRG</sequence>
<protein>
    <submittedName>
        <fullName evidence="5">Helix-turn-helix transcriptional regulator</fullName>
    </submittedName>
</protein>
<accession>A0ABX0H014</accession>